<accession>A0A833VKD6</accession>
<evidence type="ECO:0000313" key="3">
    <source>
        <dbReference type="EMBL" id="KAF3329895.1"/>
    </source>
</evidence>
<name>A0A833VKD6_9POAL</name>
<dbReference type="SMART" id="SM00645">
    <property type="entry name" value="Pept_C1"/>
    <property type="match status" value="1"/>
</dbReference>
<dbReference type="EMBL" id="SWLB01000014">
    <property type="protein sequence ID" value="KAF3329895.1"/>
    <property type="molecule type" value="Genomic_DNA"/>
</dbReference>
<evidence type="ECO:0000313" key="4">
    <source>
        <dbReference type="Proteomes" id="UP000623129"/>
    </source>
</evidence>
<dbReference type="AlphaFoldDB" id="A0A833VKD6"/>
<dbReference type="Proteomes" id="UP000623129">
    <property type="component" value="Unassembled WGS sequence"/>
</dbReference>
<dbReference type="Gene3D" id="3.90.70.10">
    <property type="entry name" value="Cysteine proteinases"/>
    <property type="match status" value="1"/>
</dbReference>
<proteinExistence type="inferred from homology"/>
<dbReference type="SUPFAM" id="SSF54001">
    <property type="entry name" value="Cysteine proteinases"/>
    <property type="match status" value="1"/>
</dbReference>
<dbReference type="OrthoDB" id="10253408at2759"/>
<dbReference type="GO" id="GO:0006508">
    <property type="term" value="P:proteolysis"/>
    <property type="evidence" value="ECO:0007669"/>
    <property type="project" value="InterPro"/>
</dbReference>
<comment type="similarity">
    <text evidence="1">Belongs to the peptidase C1 family.</text>
</comment>
<dbReference type="GO" id="GO:0008234">
    <property type="term" value="F:cysteine-type peptidase activity"/>
    <property type="evidence" value="ECO:0007669"/>
    <property type="project" value="InterPro"/>
</dbReference>
<evidence type="ECO:0000259" key="2">
    <source>
        <dbReference type="SMART" id="SM00645"/>
    </source>
</evidence>
<dbReference type="InterPro" id="IPR038765">
    <property type="entry name" value="Papain-like_cys_pep_sf"/>
</dbReference>
<evidence type="ECO:0000256" key="1">
    <source>
        <dbReference type="ARBA" id="ARBA00008455"/>
    </source>
</evidence>
<protein>
    <submittedName>
        <fullName evidence="3">Ervatamin-B-like protein</fullName>
    </submittedName>
</protein>
<comment type="caution">
    <text evidence="3">The sequence shown here is derived from an EMBL/GenBank/DDBJ whole genome shotgun (WGS) entry which is preliminary data.</text>
</comment>
<dbReference type="PANTHER" id="PTHR12411">
    <property type="entry name" value="CYSTEINE PROTEASE FAMILY C1-RELATED"/>
    <property type="match status" value="1"/>
</dbReference>
<dbReference type="InterPro" id="IPR013128">
    <property type="entry name" value="Peptidase_C1A"/>
</dbReference>
<keyword evidence="4" id="KW-1185">Reference proteome</keyword>
<dbReference type="Pfam" id="PF00112">
    <property type="entry name" value="Peptidase_C1"/>
    <property type="match status" value="1"/>
</dbReference>
<dbReference type="InterPro" id="IPR000668">
    <property type="entry name" value="Peptidase_C1A_C"/>
</dbReference>
<reference evidence="3" key="1">
    <citation type="submission" date="2020-01" db="EMBL/GenBank/DDBJ databases">
        <title>Genome sequence of Kobresia littledalei, the first chromosome-level genome in the family Cyperaceae.</title>
        <authorList>
            <person name="Qu G."/>
        </authorList>
    </citation>
    <scope>NUCLEOTIDE SEQUENCE</scope>
    <source>
        <strain evidence="3">C.B.Clarke</strain>
        <tissue evidence="3">Leaf</tissue>
    </source>
</reference>
<feature type="domain" description="Peptidase C1A papain C-terminal" evidence="2">
    <location>
        <begin position="1"/>
        <end position="137"/>
    </location>
</feature>
<gene>
    <name evidence="3" type="ORF">FCM35_KLT05226</name>
</gene>
<organism evidence="3 4">
    <name type="scientific">Carex littledalei</name>
    <dbReference type="NCBI Taxonomy" id="544730"/>
    <lineage>
        <taxon>Eukaryota</taxon>
        <taxon>Viridiplantae</taxon>
        <taxon>Streptophyta</taxon>
        <taxon>Embryophyta</taxon>
        <taxon>Tracheophyta</taxon>
        <taxon>Spermatophyta</taxon>
        <taxon>Magnoliopsida</taxon>
        <taxon>Liliopsida</taxon>
        <taxon>Poales</taxon>
        <taxon>Cyperaceae</taxon>
        <taxon>Cyperoideae</taxon>
        <taxon>Cariceae</taxon>
        <taxon>Carex</taxon>
        <taxon>Carex subgen. Euthyceras</taxon>
    </lineage>
</organism>
<sequence length="156" mass="17465">MPCRMSPYVEAGCGAYAVVAALDGLNKIETGRADRLRLWGSCYGGTMDDAYEWVMKNGITTSTDYPYNSTRICNIAKTMHHQVTTTGYVHVTPYNESALMNAIAIQPVSVAIQASGSSFQFYMGDSEELMGHILGPVRVWIYEDEQRHYQHSCRHK</sequence>